<evidence type="ECO:0000313" key="3">
    <source>
        <dbReference type="Proteomes" id="UP001162800"/>
    </source>
</evidence>
<evidence type="ECO:0008006" key="4">
    <source>
        <dbReference type="Google" id="ProtNLM"/>
    </source>
</evidence>
<feature type="compositionally biased region" description="Pro residues" evidence="1">
    <location>
        <begin position="34"/>
        <end position="43"/>
    </location>
</feature>
<keyword evidence="2" id="KW-0614">Plasmid</keyword>
<sequence>MRLATPPPPVPEEPLQESPLAPADDKDVPLDPEVTPPPSEQPR</sequence>
<proteinExistence type="predicted"/>
<gene>
    <name evidence="2" type="ORF">M9799_17365</name>
</gene>
<evidence type="ECO:0000256" key="1">
    <source>
        <dbReference type="SAM" id="MobiDB-lite"/>
    </source>
</evidence>
<protein>
    <recommendedName>
        <fullName evidence="4">Stereocilin</fullName>
    </recommendedName>
</protein>
<keyword evidence="3" id="KW-1185">Reference proteome</keyword>
<name>A0ABY6GF38_9BURK</name>
<accession>A0ABY6GF38</accession>
<dbReference type="Proteomes" id="UP001162800">
    <property type="component" value="Plasmid unnamed1"/>
</dbReference>
<dbReference type="EMBL" id="CP106882">
    <property type="protein sequence ID" value="UYG53705.1"/>
    <property type="molecule type" value="Genomic_DNA"/>
</dbReference>
<geneLocation type="plasmid" evidence="2 3">
    <name>unnamed1</name>
</geneLocation>
<feature type="region of interest" description="Disordered" evidence="1">
    <location>
        <begin position="1"/>
        <end position="43"/>
    </location>
</feature>
<evidence type="ECO:0000313" key="2">
    <source>
        <dbReference type="EMBL" id="UYG53705.1"/>
    </source>
</evidence>
<dbReference type="RefSeq" id="WP_255662808.1">
    <property type="nucleotide sequence ID" value="NZ_CP106882.1"/>
</dbReference>
<feature type="compositionally biased region" description="Pro residues" evidence="1">
    <location>
        <begin position="1"/>
        <end position="12"/>
    </location>
</feature>
<reference evidence="2" key="1">
    <citation type="submission" date="2022-09" db="EMBL/GenBank/DDBJ databases">
        <title>The complete genome of Acidovorax sp. 5MLIR.</title>
        <authorList>
            <person name="Liu L."/>
            <person name="Yue J."/>
            <person name="Yang F."/>
            <person name="Yuan J."/>
            <person name="Li L."/>
        </authorList>
    </citation>
    <scope>NUCLEOTIDE SEQUENCE</scope>
    <source>
        <strain evidence="2">5MLIR</strain>
        <plasmid evidence="2">unnamed1</plasmid>
    </source>
</reference>
<organism evidence="2 3">
    <name type="scientific">Comamonas endophytica</name>
    <dbReference type="NCBI Taxonomy" id="2949090"/>
    <lineage>
        <taxon>Bacteria</taxon>
        <taxon>Pseudomonadati</taxon>
        <taxon>Pseudomonadota</taxon>
        <taxon>Betaproteobacteria</taxon>
        <taxon>Burkholderiales</taxon>
        <taxon>Comamonadaceae</taxon>
        <taxon>Comamonas</taxon>
    </lineage>
</organism>